<sequence length="77" mass="8227">MNKITTHRNSYSARLVLFTAVLLLGRVSFAEDLGAFLDGIRSPDHGVRMKARLSAPGHGASAVAELGKILVGPDREP</sequence>
<feature type="non-terminal residue" evidence="1">
    <location>
        <position position="77"/>
    </location>
</feature>
<gene>
    <name evidence="1" type="ORF">METZ01_LOCUS363435</name>
</gene>
<dbReference type="EMBL" id="UINC01129883">
    <property type="protein sequence ID" value="SVD10581.1"/>
    <property type="molecule type" value="Genomic_DNA"/>
</dbReference>
<name>A0A382SNU4_9ZZZZ</name>
<proteinExistence type="predicted"/>
<protein>
    <submittedName>
        <fullName evidence="1">Uncharacterized protein</fullName>
    </submittedName>
</protein>
<evidence type="ECO:0000313" key="1">
    <source>
        <dbReference type="EMBL" id="SVD10581.1"/>
    </source>
</evidence>
<accession>A0A382SNU4</accession>
<reference evidence="1" key="1">
    <citation type="submission" date="2018-05" db="EMBL/GenBank/DDBJ databases">
        <authorList>
            <person name="Lanie J.A."/>
            <person name="Ng W.-L."/>
            <person name="Kazmierczak K.M."/>
            <person name="Andrzejewski T.M."/>
            <person name="Davidsen T.M."/>
            <person name="Wayne K.J."/>
            <person name="Tettelin H."/>
            <person name="Glass J.I."/>
            <person name="Rusch D."/>
            <person name="Podicherti R."/>
            <person name="Tsui H.-C.T."/>
            <person name="Winkler M.E."/>
        </authorList>
    </citation>
    <scope>NUCLEOTIDE SEQUENCE</scope>
</reference>
<organism evidence="1">
    <name type="scientific">marine metagenome</name>
    <dbReference type="NCBI Taxonomy" id="408172"/>
    <lineage>
        <taxon>unclassified sequences</taxon>
        <taxon>metagenomes</taxon>
        <taxon>ecological metagenomes</taxon>
    </lineage>
</organism>
<dbReference type="AlphaFoldDB" id="A0A382SNU4"/>